<organism evidence="3 4">
    <name type="scientific">Micromonas commoda (strain RCC299 / NOUM17 / CCMP2709)</name>
    <name type="common">Picoplanktonic green alga</name>
    <dbReference type="NCBI Taxonomy" id="296587"/>
    <lineage>
        <taxon>Eukaryota</taxon>
        <taxon>Viridiplantae</taxon>
        <taxon>Chlorophyta</taxon>
        <taxon>Mamiellophyceae</taxon>
        <taxon>Mamiellales</taxon>
        <taxon>Mamiellaceae</taxon>
        <taxon>Micromonas</taxon>
    </lineage>
</organism>
<protein>
    <submittedName>
        <fullName evidence="3">Uncharacterized protein</fullName>
    </submittedName>
</protein>
<evidence type="ECO:0000256" key="2">
    <source>
        <dbReference type="SAM" id="MobiDB-lite"/>
    </source>
</evidence>
<keyword evidence="4" id="KW-1185">Reference proteome</keyword>
<feature type="region of interest" description="Disordered" evidence="2">
    <location>
        <begin position="195"/>
        <end position="303"/>
    </location>
</feature>
<dbReference type="EMBL" id="CP001328">
    <property type="protein sequence ID" value="ACO64929.1"/>
    <property type="molecule type" value="Genomic_DNA"/>
</dbReference>
<sequence length="399" mass="43550">MPRHVPSFPVPAPASVPRAFDLTSYMGQFHDQLASRTERCEALERELDSTKKERDECVAALRATAMSLATAQSDLASERAANEELRRQMSEMLRDHQEWKGAMARNDAELAEMRATTAREKEVEIQRECKRIVDDLKRELRDTKKRAATEKAKMAAELKQATAMRDAHAAQTELLLVERNKLGDELMRVRTKAKLAGKAKAANPGLTPSPAPGAAYRSALKQRERADEAKPQLADDRDDTAVVLSPFTPNPASASPGGAAGTAVRRKSRLTHGPPDHPTATPTPQTPPTNPSDVDSAYKPMGPGRDCTLDAAAKEKGWNKHTVRFAWVDENIGWSNESPARESPGVSAALGETTLVAMRKKALAESARVGLARAGRKPLTVREVRDVSSVVTVGVEYPR</sequence>
<dbReference type="Proteomes" id="UP000002009">
    <property type="component" value="Chromosome 7"/>
</dbReference>
<name>C1EAW2_MICCC</name>
<gene>
    <name evidence="3" type="ORF">MICPUN_101567</name>
</gene>
<feature type="compositionally biased region" description="Basic and acidic residues" evidence="2">
    <location>
        <begin position="221"/>
        <end position="235"/>
    </location>
</feature>
<proteinExistence type="predicted"/>
<dbReference type="InParanoid" id="C1EAW2"/>
<feature type="compositionally biased region" description="Low complexity" evidence="2">
    <location>
        <begin position="250"/>
        <end position="263"/>
    </location>
</feature>
<evidence type="ECO:0000256" key="1">
    <source>
        <dbReference type="SAM" id="Coils"/>
    </source>
</evidence>
<reference evidence="3 4" key="1">
    <citation type="journal article" date="2009" name="Science">
        <title>Green evolution and dynamic adaptations revealed by genomes of the marine picoeukaryotes Micromonas.</title>
        <authorList>
            <person name="Worden A.Z."/>
            <person name="Lee J.H."/>
            <person name="Mock T."/>
            <person name="Rouze P."/>
            <person name="Simmons M.P."/>
            <person name="Aerts A.L."/>
            <person name="Allen A.E."/>
            <person name="Cuvelier M.L."/>
            <person name="Derelle E."/>
            <person name="Everett M.V."/>
            <person name="Foulon E."/>
            <person name="Grimwood J."/>
            <person name="Gundlach H."/>
            <person name="Henrissat B."/>
            <person name="Napoli C."/>
            <person name="McDonald S.M."/>
            <person name="Parker M.S."/>
            <person name="Rombauts S."/>
            <person name="Salamov A."/>
            <person name="Von Dassow P."/>
            <person name="Badger J.H."/>
            <person name="Coutinho P.M."/>
            <person name="Demir E."/>
            <person name="Dubchak I."/>
            <person name="Gentemann C."/>
            <person name="Eikrem W."/>
            <person name="Gready J.E."/>
            <person name="John U."/>
            <person name="Lanier W."/>
            <person name="Lindquist E.A."/>
            <person name="Lucas S."/>
            <person name="Mayer K.F."/>
            <person name="Moreau H."/>
            <person name="Not F."/>
            <person name="Otillar R."/>
            <person name="Panaud O."/>
            <person name="Pangilinan J."/>
            <person name="Paulsen I."/>
            <person name="Piegu B."/>
            <person name="Poliakov A."/>
            <person name="Robbens S."/>
            <person name="Schmutz J."/>
            <person name="Toulza E."/>
            <person name="Wyss T."/>
            <person name="Zelensky A."/>
            <person name="Zhou K."/>
            <person name="Armbrust E.V."/>
            <person name="Bhattacharya D."/>
            <person name="Goodenough U.W."/>
            <person name="Van de Peer Y."/>
            <person name="Grigoriev I.V."/>
        </authorList>
    </citation>
    <scope>NUCLEOTIDE SEQUENCE [LARGE SCALE GENOMIC DNA]</scope>
    <source>
        <strain evidence="4">RCC299 / NOUM17</strain>
    </source>
</reference>
<dbReference type="KEGG" id="mis:MICPUN_101567"/>
<dbReference type="GeneID" id="8245306"/>
<feature type="coiled-coil region" evidence="1">
    <location>
        <begin position="33"/>
        <end position="102"/>
    </location>
</feature>
<dbReference type="RefSeq" id="XP_002503671.1">
    <property type="nucleotide sequence ID" value="XM_002503625.1"/>
</dbReference>
<dbReference type="AlphaFoldDB" id="C1EAW2"/>
<evidence type="ECO:0000313" key="4">
    <source>
        <dbReference type="Proteomes" id="UP000002009"/>
    </source>
</evidence>
<feature type="coiled-coil region" evidence="1">
    <location>
        <begin position="126"/>
        <end position="164"/>
    </location>
</feature>
<evidence type="ECO:0000313" key="3">
    <source>
        <dbReference type="EMBL" id="ACO64929.1"/>
    </source>
</evidence>
<keyword evidence="1" id="KW-0175">Coiled coil</keyword>
<accession>C1EAW2</accession>